<dbReference type="Gene3D" id="1.10.1420.10">
    <property type="match status" value="1"/>
</dbReference>
<evidence type="ECO:0000313" key="7">
    <source>
        <dbReference type="Proteomes" id="UP000036951"/>
    </source>
</evidence>
<dbReference type="Pfam" id="PF00488">
    <property type="entry name" value="MutS_V"/>
    <property type="match status" value="1"/>
</dbReference>
<name>A0A8E1QZQ0_9BACT</name>
<feature type="transmembrane region" description="Helical" evidence="4">
    <location>
        <begin position="252"/>
        <end position="271"/>
    </location>
</feature>
<feature type="domain" description="DNA mismatch repair proteins mutS family" evidence="5">
    <location>
        <begin position="433"/>
        <end position="608"/>
    </location>
</feature>
<proteinExistence type="predicted"/>
<dbReference type="Proteomes" id="UP000036951">
    <property type="component" value="Unassembled WGS sequence"/>
</dbReference>
<keyword evidence="7" id="KW-1185">Reference proteome</keyword>
<feature type="transmembrane region" description="Helical" evidence="4">
    <location>
        <begin position="28"/>
        <end position="47"/>
    </location>
</feature>
<organism evidence="6 7">
    <name type="scientific">Xylanibacter rarus</name>
    <dbReference type="NCBI Taxonomy" id="1676614"/>
    <lineage>
        <taxon>Bacteria</taxon>
        <taxon>Pseudomonadati</taxon>
        <taxon>Bacteroidota</taxon>
        <taxon>Bacteroidia</taxon>
        <taxon>Bacteroidales</taxon>
        <taxon>Prevotellaceae</taxon>
        <taxon>Xylanibacter</taxon>
    </lineage>
</organism>
<dbReference type="InterPro" id="IPR045076">
    <property type="entry name" value="MutS"/>
</dbReference>
<dbReference type="Gene3D" id="3.40.50.300">
    <property type="entry name" value="P-loop containing nucleotide triphosphate hydrolases"/>
    <property type="match status" value="1"/>
</dbReference>
<reference evidence="6 7" key="1">
    <citation type="submission" date="2015-06" db="EMBL/GenBank/DDBJ databases">
        <title>Prevotella sp. 109, sp. nov., a novel member of the family Prevotellaceae isolated from human faeces.</title>
        <authorList>
            <person name="Shkoporov A.N."/>
            <person name="Chaplin A.V."/>
            <person name="Kafarskaia L.I."/>
            <person name="Efimov B.A."/>
        </authorList>
    </citation>
    <scope>NUCLEOTIDE SEQUENCE [LARGE SCALE GENOMIC DNA]</scope>
    <source>
        <strain evidence="6 7">109</strain>
    </source>
</reference>
<protein>
    <submittedName>
        <fullName evidence="6">DNA mismatch repair protein MutS</fullName>
    </submittedName>
</protein>
<feature type="transmembrane region" description="Helical" evidence="4">
    <location>
        <begin position="53"/>
        <end position="70"/>
    </location>
</feature>
<evidence type="ECO:0000256" key="3">
    <source>
        <dbReference type="ARBA" id="ARBA00023125"/>
    </source>
</evidence>
<keyword evidence="4" id="KW-1133">Transmembrane helix</keyword>
<evidence type="ECO:0000256" key="4">
    <source>
        <dbReference type="SAM" id="Phobius"/>
    </source>
</evidence>
<evidence type="ECO:0000256" key="2">
    <source>
        <dbReference type="ARBA" id="ARBA00022840"/>
    </source>
</evidence>
<evidence type="ECO:0000256" key="1">
    <source>
        <dbReference type="ARBA" id="ARBA00022741"/>
    </source>
</evidence>
<feature type="transmembrane region" description="Helical" evidence="4">
    <location>
        <begin position="339"/>
        <end position="360"/>
    </location>
</feature>
<dbReference type="InterPro" id="IPR000432">
    <property type="entry name" value="DNA_mismatch_repair_MutS_C"/>
</dbReference>
<dbReference type="PANTHER" id="PTHR11361:SF99">
    <property type="entry name" value="DNA MISMATCH REPAIR PROTEIN"/>
    <property type="match status" value="1"/>
</dbReference>
<dbReference type="InterPro" id="IPR036187">
    <property type="entry name" value="DNA_mismatch_repair_MutS_sf"/>
</dbReference>
<dbReference type="GO" id="GO:0140664">
    <property type="term" value="F:ATP-dependent DNA damage sensor activity"/>
    <property type="evidence" value="ECO:0007669"/>
    <property type="project" value="InterPro"/>
</dbReference>
<keyword evidence="4" id="KW-0812">Transmembrane</keyword>
<feature type="transmembrane region" description="Helical" evidence="4">
    <location>
        <begin position="223"/>
        <end position="246"/>
    </location>
</feature>
<dbReference type="EMBL" id="LFQU01000001">
    <property type="protein sequence ID" value="KOO69587.1"/>
    <property type="molecule type" value="Genomic_DNA"/>
</dbReference>
<keyword evidence="3" id="KW-0238">DNA-binding</keyword>
<dbReference type="GO" id="GO:0006298">
    <property type="term" value="P:mismatch repair"/>
    <property type="evidence" value="ECO:0007669"/>
    <property type="project" value="InterPro"/>
</dbReference>
<dbReference type="GO" id="GO:0005524">
    <property type="term" value="F:ATP binding"/>
    <property type="evidence" value="ECO:0007669"/>
    <property type="project" value="UniProtKB-KW"/>
</dbReference>
<dbReference type="SMART" id="SM00534">
    <property type="entry name" value="MUTSac"/>
    <property type="match status" value="1"/>
</dbReference>
<dbReference type="SUPFAM" id="SSF48334">
    <property type="entry name" value="DNA repair protein MutS, domain III"/>
    <property type="match status" value="1"/>
</dbReference>
<accession>A0A8E1QZQ0</accession>
<dbReference type="GO" id="GO:0005829">
    <property type="term" value="C:cytosol"/>
    <property type="evidence" value="ECO:0007669"/>
    <property type="project" value="TreeGrafter"/>
</dbReference>
<evidence type="ECO:0000313" key="6">
    <source>
        <dbReference type="EMBL" id="KOO69587.1"/>
    </source>
</evidence>
<gene>
    <name evidence="6" type="ORF">ACU52_00030</name>
</gene>
<comment type="caution">
    <text evidence="6">The sequence shown here is derived from an EMBL/GenBank/DDBJ whole genome shotgun (WGS) entry which is preliminary data.</text>
</comment>
<keyword evidence="1" id="KW-0547">Nucleotide-binding</keyword>
<keyword evidence="4" id="KW-0472">Membrane</keyword>
<keyword evidence="2" id="KW-0067">ATP-binding</keyword>
<sequence length="609" mass="68452">MDNRQEFYSRQVESLSAMIQRLKRKGRTYVAMELVTFCLAVLAFVFFCLRGLPVGLLCLSVAFMAAYVVARRADVRNSETTDMLRRRRQVYEKELSYLRGDYSCFGSGSRYIDSSHAFTYDMDVFGRDSLFNRINRTVTTGGSDFLASSFQSLLKDKAEIEARRRAIAELAGMESWRTEFLALGQRLASDTKKKGEAIDTAMINRVVSEISAMNIAPQAGSMLALVVAWAAIAGFIAVMVLAIVGIVPSSLAVMWGVVQMFLVIALNMRSLRQISRAVEKLHAHLHDYIGLIRHIGSEEFESECLRDLRNRLTSGDDGALTSFGELSDILKSLDRRGNFIGLILFNMFALSDFFLVRRFLRWQRHYMERIADWTGCVSQIDALVSMAVYSYNEQQAVVAEVVEAAGVVYEAKGIYHPFLGAKAVRNDFTIDDGNYYIVTGANMAGKSTFLRSIGVNYILAMNGMPVFAESLRVSVFNLFSSMRTADDLSRGISYFNAELLRLRQLIESCKHAARTLIILDEILKGTNSLDKLNGSRLFLQEISRLPVSGIIATHDLELSKMEDDAPSRFHNWCFEIELGGNITYTYKITPGVARNQNATYLLKKIIEEI</sequence>
<dbReference type="OrthoDB" id="9802448at2"/>
<dbReference type="PANTHER" id="PTHR11361">
    <property type="entry name" value="DNA MISMATCH REPAIR PROTEIN MUTS FAMILY MEMBER"/>
    <property type="match status" value="1"/>
</dbReference>
<dbReference type="InterPro" id="IPR027417">
    <property type="entry name" value="P-loop_NTPase"/>
</dbReference>
<dbReference type="SUPFAM" id="SSF52540">
    <property type="entry name" value="P-loop containing nucleoside triphosphate hydrolases"/>
    <property type="match status" value="1"/>
</dbReference>
<evidence type="ECO:0000259" key="5">
    <source>
        <dbReference type="SMART" id="SM00534"/>
    </source>
</evidence>
<dbReference type="GO" id="GO:0030983">
    <property type="term" value="F:mismatched DNA binding"/>
    <property type="evidence" value="ECO:0007669"/>
    <property type="project" value="InterPro"/>
</dbReference>
<dbReference type="AlphaFoldDB" id="A0A8E1QZQ0"/>